<accession>A0A0B9A2B7</accession>
<feature type="compositionally biased region" description="Basic and acidic residues" evidence="1">
    <location>
        <begin position="27"/>
        <end position="40"/>
    </location>
</feature>
<sequence>MTQPIGNPSHIGNLDASQLGPQPTYLPEDHPDVDAKKRIDAGEEPIDVAAALPASSLAWAELADEAHHEGRLVDAYAYARVGYHRGLDALRAAGWRGAGPIPYSHEVNRGFLRALYALGRAAGAIGEGEEAARIEEFLRSSDPSAAEAIGKGE</sequence>
<name>A0A0B9A2B7_BRELN</name>
<reference evidence="2 3" key="1">
    <citation type="submission" date="2014-11" db="EMBL/GenBank/DDBJ databases">
        <title>Draft Genome Sequence of Brevibacterium linens AE038-8.</title>
        <authorList>
            <person name="Maizel D."/>
            <person name="Utturkar S.M."/>
            <person name="Brown S.D."/>
            <person name="Ferrero M."/>
            <person name="Rosen B.P."/>
        </authorList>
    </citation>
    <scope>NUCLEOTIDE SEQUENCE [LARGE SCALE GENOMIC DNA]</scope>
    <source>
        <strain evidence="2 3">AE038-8</strain>
    </source>
</reference>
<protein>
    <recommendedName>
        <fullName evidence="4">DUF3151 domain-containing protein</fullName>
    </recommendedName>
</protein>
<feature type="region of interest" description="Disordered" evidence="1">
    <location>
        <begin position="1"/>
        <end position="40"/>
    </location>
</feature>
<evidence type="ECO:0000256" key="1">
    <source>
        <dbReference type="SAM" id="MobiDB-lite"/>
    </source>
</evidence>
<dbReference type="AlphaFoldDB" id="A0A0B9A2B7"/>
<keyword evidence="3" id="KW-1185">Reference proteome</keyword>
<evidence type="ECO:0000313" key="3">
    <source>
        <dbReference type="Proteomes" id="UP000031488"/>
    </source>
</evidence>
<dbReference type="RefSeq" id="WP_082018904.1">
    <property type="nucleotide sequence ID" value="NZ_JTJZ01000018.1"/>
</dbReference>
<evidence type="ECO:0000313" key="2">
    <source>
        <dbReference type="EMBL" id="KHS52799.1"/>
    </source>
</evidence>
<dbReference type="Proteomes" id="UP000031488">
    <property type="component" value="Unassembled WGS sequence"/>
</dbReference>
<dbReference type="OrthoDB" id="3826919at2"/>
<proteinExistence type="predicted"/>
<evidence type="ECO:0008006" key="4">
    <source>
        <dbReference type="Google" id="ProtNLM"/>
    </source>
</evidence>
<comment type="caution">
    <text evidence="2">The sequence shown here is derived from an EMBL/GenBank/DDBJ whole genome shotgun (WGS) entry which is preliminary data.</text>
</comment>
<gene>
    <name evidence="2" type="ORF">AE0388_1782</name>
</gene>
<dbReference type="InterPro" id="IPR014487">
    <property type="entry name" value="DUF3151"/>
</dbReference>
<dbReference type="Pfam" id="PF11349">
    <property type="entry name" value="DUF3151"/>
    <property type="match status" value="1"/>
</dbReference>
<dbReference type="EMBL" id="JTJZ01000018">
    <property type="protein sequence ID" value="KHS52799.1"/>
    <property type="molecule type" value="Genomic_DNA"/>
</dbReference>
<dbReference type="PATRIC" id="fig|1703.6.peg.1665"/>
<organism evidence="2 3">
    <name type="scientific">Brevibacterium linens</name>
    <dbReference type="NCBI Taxonomy" id="1703"/>
    <lineage>
        <taxon>Bacteria</taxon>
        <taxon>Bacillati</taxon>
        <taxon>Actinomycetota</taxon>
        <taxon>Actinomycetes</taxon>
        <taxon>Micrococcales</taxon>
        <taxon>Brevibacteriaceae</taxon>
        <taxon>Brevibacterium</taxon>
    </lineage>
</organism>
<dbReference type="PIRSF" id="PIRSF017349">
    <property type="entry name" value="UCP017349"/>
    <property type="match status" value="1"/>
</dbReference>
<dbReference type="STRING" id="1703.BLSMQ_0606"/>